<sequence>MSWEILPSSRGVAAVRSVARSHRQTAEKLSTRLSSPLPRPMPTMASTDSPRVRIGGSGYPYKSLFPTNELALNLAVPTAAAVPAPVRLARRTGMGPERRL</sequence>
<organism evidence="2">
    <name type="scientific">Arundo donax</name>
    <name type="common">Giant reed</name>
    <name type="synonym">Donax arundinaceus</name>
    <dbReference type="NCBI Taxonomy" id="35708"/>
    <lineage>
        <taxon>Eukaryota</taxon>
        <taxon>Viridiplantae</taxon>
        <taxon>Streptophyta</taxon>
        <taxon>Embryophyta</taxon>
        <taxon>Tracheophyta</taxon>
        <taxon>Spermatophyta</taxon>
        <taxon>Magnoliopsida</taxon>
        <taxon>Liliopsida</taxon>
        <taxon>Poales</taxon>
        <taxon>Poaceae</taxon>
        <taxon>PACMAD clade</taxon>
        <taxon>Arundinoideae</taxon>
        <taxon>Arundineae</taxon>
        <taxon>Arundo</taxon>
    </lineage>
</organism>
<protein>
    <submittedName>
        <fullName evidence="2">Uncharacterized protein</fullName>
    </submittedName>
</protein>
<dbReference type="EMBL" id="GBRH01175468">
    <property type="protein sequence ID" value="JAE22428.1"/>
    <property type="molecule type" value="Transcribed_RNA"/>
</dbReference>
<proteinExistence type="predicted"/>
<evidence type="ECO:0000313" key="2">
    <source>
        <dbReference type="EMBL" id="JAE22428.1"/>
    </source>
</evidence>
<reference evidence="2" key="1">
    <citation type="submission" date="2014-09" db="EMBL/GenBank/DDBJ databases">
        <authorList>
            <person name="Magalhaes I.L.F."/>
            <person name="Oliveira U."/>
            <person name="Santos F.R."/>
            <person name="Vidigal T.H.D.A."/>
            <person name="Brescovit A.D."/>
            <person name="Santos A.J."/>
        </authorList>
    </citation>
    <scope>NUCLEOTIDE SEQUENCE</scope>
    <source>
        <tissue evidence="2">Shoot tissue taken approximately 20 cm above the soil surface</tissue>
    </source>
</reference>
<dbReference type="AlphaFoldDB" id="A0A0A9GP24"/>
<reference evidence="2" key="2">
    <citation type="journal article" date="2015" name="Data Brief">
        <title>Shoot transcriptome of the giant reed, Arundo donax.</title>
        <authorList>
            <person name="Barrero R.A."/>
            <person name="Guerrero F.D."/>
            <person name="Moolhuijzen P."/>
            <person name="Goolsby J.A."/>
            <person name="Tidwell J."/>
            <person name="Bellgard S.E."/>
            <person name="Bellgard M.I."/>
        </authorList>
    </citation>
    <scope>NUCLEOTIDE SEQUENCE</scope>
    <source>
        <tissue evidence="2">Shoot tissue taken approximately 20 cm above the soil surface</tissue>
    </source>
</reference>
<feature type="region of interest" description="Disordered" evidence="1">
    <location>
        <begin position="16"/>
        <end position="53"/>
    </location>
</feature>
<evidence type="ECO:0000256" key="1">
    <source>
        <dbReference type="SAM" id="MobiDB-lite"/>
    </source>
</evidence>
<name>A0A0A9GP24_ARUDO</name>
<accession>A0A0A9GP24</accession>